<dbReference type="RefSeq" id="WP_094763992.1">
    <property type="nucleotide sequence ID" value="NZ_FUKQ01000017.1"/>
</dbReference>
<evidence type="ECO:0000313" key="2">
    <source>
        <dbReference type="Proteomes" id="UP000188342"/>
    </source>
</evidence>
<evidence type="ECO:0000313" key="1">
    <source>
        <dbReference type="EMBL" id="SJN24941.1"/>
    </source>
</evidence>
<proteinExistence type="predicted"/>
<reference evidence="1 2" key="1">
    <citation type="submission" date="2017-02" db="EMBL/GenBank/DDBJ databases">
        <authorList>
            <person name="Peterson S.W."/>
        </authorList>
    </citation>
    <scope>NUCLEOTIDE SEQUENCE [LARGE SCALE GENOMIC DNA]</scope>
    <source>
        <strain evidence="1 2">LSP_Lj1</strain>
    </source>
</reference>
<keyword evidence="2" id="KW-1185">Reference proteome</keyword>
<evidence type="ECO:0008006" key="3">
    <source>
        <dbReference type="Google" id="ProtNLM"/>
    </source>
</evidence>
<protein>
    <recommendedName>
        <fullName evidence="3">FHA domain-containing protein</fullName>
    </recommendedName>
</protein>
<accession>A0A1R4IYI2</accession>
<gene>
    <name evidence="1" type="ORF">FM114_04500</name>
</gene>
<organism evidence="1 2">
    <name type="scientific">Luteococcus japonicus LSP_Lj1</name>
    <dbReference type="NCBI Taxonomy" id="1255658"/>
    <lineage>
        <taxon>Bacteria</taxon>
        <taxon>Bacillati</taxon>
        <taxon>Actinomycetota</taxon>
        <taxon>Actinomycetes</taxon>
        <taxon>Propionibacteriales</taxon>
        <taxon>Propionibacteriaceae</taxon>
        <taxon>Luteococcus</taxon>
    </lineage>
</organism>
<dbReference type="STRING" id="1255658.FM114_04500"/>
<dbReference type="Proteomes" id="UP000188342">
    <property type="component" value="Unassembled WGS sequence"/>
</dbReference>
<name>A0A1R4IYI2_9ACTN</name>
<dbReference type="EMBL" id="FUKQ01000017">
    <property type="protein sequence ID" value="SJN24941.1"/>
    <property type="molecule type" value="Genomic_DNA"/>
</dbReference>
<dbReference type="OrthoDB" id="5000691at2"/>
<sequence length="240" mass="25769">MSDEALVIDYIGELTRVQPGTVCTIGRTGMVEVDDNPYLHRTLLEVAHHGGLWWVSNVGSRLPVQLTDVDGRTRATLSPGARSALVSQRTLVTFQAGPTSYELELILPRAPLPGDEAPAVPAPGMETIGPPIFTDTQRLAILALAEPTLRRGGTGVGHVPSLAEAAARLGWAQTRFNRKLDNVCGKLEAAGVEGLRGGVGRLASNRRSTLVHHAVSTRLVTESELVLLDEEYDKNKITQS</sequence>
<dbReference type="AlphaFoldDB" id="A0A1R4IYI2"/>